<feature type="transmembrane region" description="Helical" evidence="7">
    <location>
        <begin position="80"/>
        <end position="104"/>
    </location>
</feature>
<keyword evidence="3 7" id="KW-1133">Transmembrane helix</keyword>
<feature type="transmembrane region" description="Helical" evidence="7">
    <location>
        <begin position="133"/>
        <end position="151"/>
    </location>
</feature>
<dbReference type="OrthoDB" id="5393606at2759"/>
<keyword evidence="4 7" id="KW-0472">Membrane</keyword>
<dbReference type="EMBL" id="MKZY01000010">
    <property type="protein sequence ID" value="OOO04989.1"/>
    <property type="molecule type" value="Genomic_DNA"/>
</dbReference>
<dbReference type="Pfam" id="PF20684">
    <property type="entry name" value="Fung_rhodopsin"/>
    <property type="match status" value="1"/>
</dbReference>
<evidence type="ECO:0000256" key="4">
    <source>
        <dbReference type="ARBA" id="ARBA00023136"/>
    </source>
</evidence>
<evidence type="ECO:0000256" key="2">
    <source>
        <dbReference type="ARBA" id="ARBA00022692"/>
    </source>
</evidence>
<proteinExistence type="inferred from homology"/>
<accession>A0A1S9D7H8</accession>
<dbReference type="PANTHER" id="PTHR33048">
    <property type="entry name" value="PTH11-LIKE INTEGRAL MEMBRANE PROTEIN (AFU_ORTHOLOGUE AFUA_5G11245)"/>
    <property type="match status" value="1"/>
</dbReference>
<dbReference type="InterPro" id="IPR049326">
    <property type="entry name" value="Rhodopsin_dom_fungi"/>
</dbReference>
<comment type="similarity">
    <text evidence="5">Belongs to the SAT4 family.</text>
</comment>
<comment type="subcellular location">
    <subcellularLocation>
        <location evidence="1">Membrane</location>
        <topology evidence="1">Multi-pass membrane protein</topology>
    </subcellularLocation>
</comment>
<comment type="caution">
    <text evidence="9">The sequence shown here is derived from an EMBL/GenBank/DDBJ whole genome shotgun (WGS) entry which is preliminary data.</text>
</comment>
<evidence type="ECO:0000256" key="7">
    <source>
        <dbReference type="SAM" id="Phobius"/>
    </source>
</evidence>
<evidence type="ECO:0000259" key="8">
    <source>
        <dbReference type="Pfam" id="PF20684"/>
    </source>
</evidence>
<protein>
    <recommendedName>
        <fullName evidence="8">Rhodopsin domain-containing protein</fullName>
    </recommendedName>
</protein>
<dbReference type="VEuPathDB" id="FungiDB:AO090038000014"/>
<dbReference type="AlphaFoldDB" id="A0A1S9D7H8"/>
<reference evidence="9 10" key="1">
    <citation type="submission" date="2016-10" db="EMBL/GenBank/DDBJ databases">
        <title>Genome sequencing of Aspergillus oryzae BCC7051.</title>
        <authorList>
            <person name="Thammarongtham C."/>
            <person name="Vorapreeda T."/>
            <person name="Nookaew I."/>
            <person name="Srisuk T."/>
            <person name="Land M."/>
            <person name="Jeennor S."/>
            <person name="Laoteng K."/>
        </authorList>
    </citation>
    <scope>NUCLEOTIDE SEQUENCE [LARGE SCALE GENOMIC DNA]</scope>
    <source>
        <strain evidence="9 10">BCC7051</strain>
    </source>
</reference>
<feature type="domain" description="Rhodopsin" evidence="8">
    <location>
        <begin position="41"/>
        <end position="227"/>
    </location>
</feature>
<feature type="transmembrane region" description="Helical" evidence="7">
    <location>
        <begin position="47"/>
        <end position="68"/>
    </location>
</feature>
<sequence length="284" mass="31765">MVTAHEDLQGYSVHVMGYPTPYPISDDPKKALAKYNRAYETEAKIEFYFQLFMIAAYGFIKASIILFYRRIFVSNTKSRFAIVSNICLAVTVVWAVAFFLLFLFGCKTKIYLHWAPIQEVREKCGDPLAAESALVISDLITDLAILLLPFPKIWMLQMSVRRKIALSCIFGGAVSLCREIGHLPDRLSGWRVMSNGLETVTTMLWWSMIEVSLGLIAACLPTLRPLVYSARGWLLREGKKGFSGRWSRKLGSIGDRTSEGGTGTSSVDANKSSSVVIQEPRTMV</sequence>
<dbReference type="PANTHER" id="PTHR33048:SF157">
    <property type="entry name" value="INTEGRAL MEMBRANE PROTEIN"/>
    <property type="match status" value="1"/>
</dbReference>
<evidence type="ECO:0000256" key="5">
    <source>
        <dbReference type="ARBA" id="ARBA00038359"/>
    </source>
</evidence>
<dbReference type="Proteomes" id="UP000190312">
    <property type="component" value="Unassembled WGS sequence"/>
</dbReference>
<organism evidence="9 10">
    <name type="scientific">Aspergillus oryzae</name>
    <name type="common">Yellow koji mold</name>
    <dbReference type="NCBI Taxonomy" id="5062"/>
    <lineage>
        <taxon>Eukaryota</taxon>
        <taxon>Fungi</taxon>
        <taxon>Dikarya</taxon>
        <taxon>Ascomycota</taxon>
        <taxon>Pezizomycotina</taxon>
        <taxon>Eurotiomycetes</taxon>
        <taxon>Eurotiomycetidae</taxon>
        <taxon>Eurotiales</taxon>
        <taxon>Aspergillaceae</taxon>
        <taxon>Aspergillus</taxon>
        <taxon>Aspergillus subgen. Circumdati</taxon>
    </lineage>
</organism>
<dbReference type="InterPro" id="IPR052337">
    <property type="entry name" value="SAT4-like"/>
</dbReference>
<evidence type="ECO:0000256" key="1">
    <source>
        <dbReference type="ARBA" id="ARBA00004141"/>
    </source>
</evidence>
<evidence type="ECO:0000256" key="3">
    <source>
        <dbReference type="ARBA" id="ARBA00022989"/>
    </source>
</evidence>
<evidence type="ECO:0000313" key="9">
    <source>
        <dbReference type="EMBL" id="OOO04989.1"/>
    </source>
</evidence>
<dbReference type="GO" id="GO:0016020">
    <property type="term" value="C:membrane"/>
    <property type="evidence" value="ECO:0007669"/>
    <property type="project" value="UniProtKB-SubCell"/>
</dbReference>
<feature type="region of interest" description="Disordered" evidence="6">
    <location>
        <begin position="253"/>
        <end position="272"/>
    </location>
</feature>
<name>A0A1S9D7H8_ASPOZ</name>
<gene>
    <name evidence="9" type="ORF">OAory_01113260</name>
</gene>
<evidence type="ECO:0000256" key="6">
    <source>
        <dbReference type="SAM" id="MobiDB-lite"/>
    </source>
</evidence>
<keyword evidence="2 7" id="KW-0812">Transmembrane</keyword>
<evidence type="ECO:0000313" key="10">
    <source>
        <dbReference type="Proteomes" id="UP000190312"/>
    </source>
</evidence>